<evidence type="ECO:0000313" key="12">
    <source>
        <dbReference type="EMBL" id="HEW46007.1"/>
    </source>
</evidence>
<evidence type="ECO:0000256" key="5">
    <source>
        <dbReference type="ARBA" id="ARBA00013189"/>
    </source>
</evidence>
<protein>
    <recommendedName>
        <fullName evidence="6 10">UDP-glucose 4-epimerase</fullName>
        <ecNumber evidence="5 10">5.1.3.2</ecNumber>
    </recommendedName>
</protein>
<dbReference type="InterPro" id="IPR001509">
    <property type="entry name" value="Epimerase_deHydtase"/>
</dbReference>
<evidence type="ECO:0000256" key="2">
    <source>
        <dbReference type="ARBA" id="ARBA00001911"/>
    </source>
</evidence>
<accession>A0A7C2ZI31</accession>
<dbReference type="InterPro" id="IPR036291">
    <property type="entry name" value="NAD(P)-bd_dom_sf"/>
</dbReference>
<evidence type="ECO:0000256" key="8">
    <source>
        <dbReference type="ARBA" id="ARBA00023235"/>
    </source>
</evidence>
<gene>
    <name evidence="12" type="primary">galE</name>
    <name evidence="12" type="ORF">ENO47_04965</name>
</gene>
<dbReference type="Pfam" id="PF01370">
    <property type="entry name" value="Epimerase"/>
    <property type="match status" value="1"/>
</dbReference>
<evidence type="ECO:0000256" key="9">
    <source>
        <dbReference type="ARBA" id="ARBA00023277"/>
    </source>
</evidence>
<sequence length="342" mass="38404">MRILVTGGAGYIGSHMVKLLGERGYEVLTVDNLSEGNPWAVLYGDLKVIDLLNYKTLEDVLLHFRPDAVIHFAAKVKVPESVKKPLLYYENNFMGTVNLLQAMERAGTKYLIFSSTAAVYGIPKSIPVKEEDPTTPINSYGWSKLFAERAIKDFASISGIKYAILRYFNVAGADPDVRIGQVSKKPTHLILRAVKVATGQIPYLEVFGTDYPTPDGTCIRDFVHVMDLCEAHLKALEYLMDGGESNIFNIGYGRGYSVLEVIEKVKEVSGVDFKVVYGPRREGDPPALVADNTKAKKVLKWQPRYDDLGFIIKTALDWEKAYIYSINERTGYFREVKRDTRP</sequence>
<dbReference type="GO" id="GO:0003978">
    <property type="term" value="F:UDP-glucose 4-epimerase activity"/>
    <property type="evidence" value="ECO:0007669"/>
    <property type="project" value="UniProtKB-UniRule"/>
</dbReference>
<evidence type="ECO:0000256" key="4">
    <source>
        <dbReference type="ARBA" id="ARBA00007637"/>
    </source>
</evidence>
<dbReference type="SUPFAM" id="SSF51735">
    <property type="entry name" value="NAD(P)-binding Rossmann-fold domains"/>
    <property type="match status" value="1"/>
</dbReference>
<dbReference type="NCBIfam" id="TIGR01179">
    <property type="entry name" value="galE"/>
    <property type="match status" value="1"/>
</dbReference>
<comment type="caution">
    <text evidence="12">The sequence shown here is derived from an EMBL/GenBank/DDBJ whole genome shotgun (WGS) entry which is preliminary data.</text>
</comment>
<dbReference type="UniPathway" id="UPA00214"/>
<dbReference type="PANTHER" id="PTHR43725">
    <property type="entry name" value="UDP-GLUCOSE 4-EPIMERASE"/>
    <property type="match status" value="1"/>
</dbReference>
<organism evidence="12">
    <name type="scientific">Hydrogenobacter sp</name>
    <dbReference type="NCBI Taxonomy" id="2152829"/>
    <lineage>
        <taxon>Bacteria</taxon>
        <taxon>Pseudomonadati</taxon>
        <taxon>Aquificota</taxon>
        <taxon>Aquificia</taxon>
        <taxon>Aquificales</taxon>
        <taxon>Aquificaceae</taxon>
        <taxon>Hydrogenobacter</taxon>
    </lineage>
</organism>
<name>A0A7C2ZI31_9AQUI</name>
<evidence type="ECO:0000259" key="11">
    <source>
        <dbReference type="Pfam" id="PF01370"/>
    </source>
</evidence>
<comment type="pathway">
    <text evidence="3 10">Carbohydrate metabolism; galactose metabolism.</text>
</comment>
<dbReference type="CDD" id="cd05247">
    <property type="entry name" value="UDP_G4E_1_SDR_e"/>
    <property type="match status" value="1"/>
</dbReference>
<evidence type="ECO:0000256" key="10">
    <source>
        <dbReference type="RuleBase" id="RU366046"/>
    </source>
</evidence>
<evidence type="ECO:0000256" key="7">
    <source>
        <dbReference type="ARBA" id="ARBA00023027"/>
    </source>
</evidence>
<evidence type="ECO:0000256" key="1">
    <source>
        <dbReference type="ARBA" id="ARBA00000083"/>
    </source>
</evidence>
<comment type="subunit">
    <text evidence="10">Homodimer.</text>
</comment>
<keyword evidence="8 10" id="KW-0413">Isomerase</keyword>
<keyword evidence="9 10" id="KW-0119">Carbohydrate metabolism</keyword>
<comment type="cofactor">
    <cofactor evidence="2 10">
        <name>NAD(+)</name>
        <dbReference type="ChEBI" id="CHEBI:57540"/>
    </cofactor>
</comment>
<dbReference type="EC" id="5.1.3.2" evidence="5 10"/>
<dbReference type="AlphaFoldDB" id="A0A7C2ZI31"/>
<proteinExistence type="inferred from homology"/>
<dbReference type="InterPro" id="IPR005886">
    <property type="entry name" value="UDP_G4E"/>
</dbReference>
<evidence type="ECO:0000256" key="6">
    <source>
        <dbReference type="ARBA" id="ARBA00018569"/>
    </source>
</evidence>
<keyword evidence="7 10" id="KW-0520">NAD</keyword>
<dbReference type="PANTHER" id="PTHR43725:SF53">
    <property type="entry name" value="UDP-ARABINOSE 4-EPIMERASE 1"/>
    <property type="match status" value="1"/>
</dbReference>
<evidence type="ECO:0000256" key="3">
    <source>
        <dbReference type="ARBA" id="ARBA00004947"/>
    </source>
</evidence>
<dbReference type="EMBL" id="DSFP01000040">
    <property type="protein sequence ID" value="HEW46007.1"/>
    <property type="molecule type" value="Genomic_DNA"/>
</dbReference>
<dbReference type="GO" id="GO:0033499">
    <property type="term" value="P:galactose catabolic process via UDP-galactose, Leloir pathway"/>
    <property type="evidence" value="ECO:0007669"/>
    <property type="project" value="TreeGrafter"/>
</dbReference>
<feature type="domain" description="NAD-dependent epimerase/dehydratase" evidence="11">
    <location>
        <begin position="3"/>
        <end position="251"/>
    </location>
</feature>
<dbReference type="Gene3D" id="3.40.50.720">
    <property type="entry name" value="NAD(P)-binding Rossmann-like Domain"/>
    <property type="match status" value="1"/>
</dbReference>
<reference evidence="12" key="1">
    <citation type="journal article" date="2020" name="mSystems">
        <title>Genome- and Community-Level Interaction Insights into Carbon Utilization and Element Cycling Functions of Hydrothermarchaeota in Hydrothermal Sediment.</title>
        <authorList>
            <person name="Zhou Z."/>
            <person name="Liu Y."/>
            <person name="Xu W."/>
            <person name="Pan J."/>
            <person name="Luo Z.H."/>
            <person name="Li M."/>
        </authorList>
    </citation>
    <scope>NUCLEOTIDE SEQUENCE [LARGE SCALE GENOMIC DNA]</scope>
    <source>
        <strain evidence="12">SpSt-132</strain>
    </source>
</reference>
<dbReference type="Gene3D" id="3.90.25.10">
    <property type="entry name" value="UDP-galactose 4-epimerase, domain 1"/>
    <property type="match status" value="1"/>
</dbReference>
<comment type="catalytic activity">
    <reaction evidence="1 10">
        <text>UDP-alpha-D-glucose = UDP-alpha-D-galactose</text>
        <dbReference type="Rhea" id="RHEA:22168"/>
        <dbReference type="ChEBI" id="CHEBI:58885"/>
        <dbReference type="ChEBI" id="CHEBI:66914"/>
        <dbReference type="EC" id="5.1.3.2"/>
    </reaction>
</comment>
<comment type="similarity">
    <text evidence="4 10">Belongs to the NAD(P)-dependent epimerase/dehydratase family.</text>
</comment>